<feature type="chain" id="PRO_5002635812" evidence="1">
    <location>
        <begin position="25"/>
        <end position="246"/>
    </location>
</feature>
<evidence type="ECO:0000259" key="3">
    <source>
        <dbReference type="Pfam" id="PF07589"/>
    </source>
</evidence>
<gene>
    <name evidence="4" type="ordered locus">azo0699</name>
</gene>
<protein>
    <submittedName>
        <fullName evidence="4">Hypothetical secreted protein</fullName>
    </submittedName>
</protein>
<accession>A1K3B1</accession>
<dbReference type="InterPro" id="IPR013424">
    <property type="entry name" value="Ice-binding_C"/>
</dbReference>
<keyword evidence="5" id="KW-1185">Reference proteome</keyword>
<evidence type="ECO:0000259" key="2">
    <source>
        <dbReference type="Pfam" id="PF06119"/>
    </source>
</evidence>
<dbReference type="HOGENOM" id="CLU_1127286_0_0_4"/>
<feature type="domain" description="Ice-binding protein C-terminal" evidence="3">
    <location>
        <begin position="222"/>
        <end position="244"/>
    </location>
</feature>
<dbReference type="Pfam" id="PF07589">
    <property type="entry name" value="PEP-CTERM"/>
    <property type="match status" value="1"/>
</dbReference>
<dbReference type="Proteomes" id="UP000002588">
    <property type="component" value="Chromosome"/>
</dbReference>
<dbReference type="eggNOG" id="COG3210">
    <property type="taxonomic scope" value="Bacteria"/>
</dbReference>
<evidence type="ECO:0000256" key="1">
    <source>
        <dbReference type="SAM" id="SignalP"/>
    </source>
</evidence>
<organism evidence="4 5">
    <name type="scientific">Azoarcus sp. (strain BH72)</name>
    <dbReference type="NCBI Taxonomy" id="418699"/>
    <lineage>
        <taxon>Bacteria</taxon>
        <taxon>Pseudomonadati</taxon>
        <taxon>Pseudomonadota</taxon>
        <taxon>Betaproteobacteria</taxon>
        <taxon>Rhodocyclales</taxon>
        <taxon>Zoogloeaceae</taxon>
        <taxon>Azoarcus</taxon>
    </lineage>
</organism>
<evidence type="ECO:0000313" key="4">
    <source>
        <dbReference type="EMBL" id="CAL93316.1"/>
    </source>
</evidence>
<feature type="domain" description="NIDO" evidence="2">
    <location>
        <begin position="67"/>
        <end position="122"/>
    </location>
</feature>
<dbReference type="NCBIfam" id="TIGR02595">
    <property type="entry name" value="PEP_CTERM"/>
    <property type="match status" value="1"/>
</dbReference>
<sequence length="246" mass="25718">MTKRSLLLPALFAAASCLPGAASAALYTTALGSQIASLSDCDDCYSGPYGFGAGHSLSYFGGSYNGLYVGSNGYVTLGEGVSDFVTRPLDTQDLAPMIAALFTDLDSRADDASRVYVNTAQAGQIIVTWSQMGHYDTTYSVRSTFQLVIRSDQFAYAKGEGQVGFFYDTITDDAIASAGFGDGYFPSIPGEVALFLGPASAQSGAAPRWFVLRDGIPDVVGQVPEPGALGLAALGLLGLGLRRRRG</sequence>
<dbReference type="AlphaFoldDB" id="A1K3B1"/>
<dbReference type="RefSeq" id="WP_011764434.1">
    <property type="nucleotide sequence ID" value="NC_008702.1"/>
</dbReference>
<proteinExistence type="predicted"/>
<dbReference type="InterPro" id="IPR003886">
    <property type="entry name" value="NIDO_dom"/>
</dbReference>
<dbReference type="KEGG" id="azo:azo0699"/>
<dbReference type="GO" id="GO:0007160">
    <property type="term" value="P:cell-matrix adhesion"/>
    <property type="evidence" value="ECO:0007669"/>
    <property type="project" value="InterPro"/>
</dbReference>
<dbReference type="EMBL" id="AM406670">
    <property type="protein sequence ID" value="CAL93316.1"/>
    <property type="molecule type" value="Genomic_DNA"/>
</dbReference>
<dbReference type="PROSITE" id="PS51257">
    <property type="entry name" value="PROKAR_LIPOPROTEIN"/>
    <property type="match status" value="1"/>
</dbReference>
<dbReference type="Pfam" id="PF06119">
    <property type="entry name" value="NIDO"/>
    <property type="match status" value="1"/>
</dbReference>
<reference evidence="4 5" key="1">
    <citation type="journal article" date="2006" name="Nat. Biotechnol.">
        <title>Complete genome of the mutualistic, N2-fixing grass endophyte Azoarcus sp. strain BH72.</title>
        <authorList>
            <person name="Krause A."/>
            <person name="Ramakumar A."/>
            <person name="Bartels D."/>
            <person name="Battistoni F."/>
            <person name="Bekel T."/>
            <person name="Boch J."/>
            <person name="Boehm M."/>
            <person name="Friedrich F."/>
            <person name="Hurek T."/>
            <person name="Krause L."/>
            <person name="Linke B."/>
            <person name="McHardy A.C."/>
            <person name="Sarkar A."/>
            <person name="Schneiker S."/>
            <person name="Syed A.A."/>
            <person name="Thauer R."/>
            <person name="Vorhoelter F.-J."/>
            <person name="Weidner S."/>
            <person name="Puehler A."/>
            <person name="Reinhold-Hurek B."/>
            <person name="Kaiser O."/>
            <person name="Goesmann A."/>
        </authorList>
    </citation>
    <scope>NUCLEOTIDE SEQUENCE [LARGE SCALE GENOMIC DNA]</scope>
    <source>
        <strain evidence="4 5">BH72</strain>
    </source>
</reference>
<evidence type="ECO:0000313" key="5">
    <source>
        <dbReference type="Proteomes" id="UP000002588"/>
    </source>
</evidence>
<name>A1K3B1_AZOSB</name>
<dbReference type="STRING" id="62928.azo0699"/>
<feature type="signal peptide" evidence="1">
    <location>
        <begin position="1"/>
        <end position="24"/>
    </location>
</feature>
<keyword evidence="1" id="KW-0732">Signal</keyword>